<protein>
    <submittedName>
        <fullName evidence="1">Alpha-galactosidase A</fullName>
    </submittedName>
</protein>
<dbReference type="STRING" id="1448315.A0A319C9U9"/>
<evidence type="ECO:0000313" key="1">
    <source>
        <dbReference type="EMBL" id="PYH80970.1"/>
    </source>
</evidence>
<keyword evidence="2" id="KW-1185">Reference proteome</keyword>
<dbReference type="EMBL" id="KZ821705">
    <property type="protein sequence ID" value="PYH80970.1"/>
    <property type="molecule type" value="Genomic_DNA"/>
</dbReference>
<dbReference type="VEuPathDB" id="FungiDB:BO82DRAFT_402837"/>
<dbReference type="InterPro" id="IPR011009">
    <property type="entry name" value="Kinase-like_dom_sf"/>
</dbReference>
<organism evidence="1 2">
    <name type="scientific">Aspergillus uvarum CBS 121591</name>
    <dbReference type="NCBI Taxonomy" id="1448315"/>
    <lineage>
        <taxon>Eukaryota</taxon>
        <taxon>Fungi</taxon>
        <taxon>Dikarya</taxon>
        <taxon>Ascomycota</taxon>
        <taxon>Pezizomycotina</taxon>
        <taxon>Eurotiomycetes</taxon>
        <taxon>Eurotiomycetidae</taxon>
        <taxon>Eurotiales</taxon>
        <taxon>Aspergillaceae</taxon>
        <taxon>Aspergillus</taxon>
        <taxon>Aspergillus subgen. Circumdati</taxon>
    </lineage>
</organism>
<dbReference type="Gene3D" id="1.10.510.10">
    <property type="entry name" value="Transferase(Phosphotransferase) domain 1"/>
    <property type="match status" value="1"/>
</dbReference>
<proteinExistence type="predicted"/>
<dbReference type="RefSeq" id="XP_025491170.1">
    <property type="nucleotide sequence ID" value="XM_025639348.1"/>
</dbReference>
<sequence>MGNSPEIKLLNNCCDKKTESYFRLLVDDKQIKYLTVEPGTYKNAEMCFPPTLYTVLPRFPAGNWNDGVVAKDEDGRPYFTSINLTEFPGVENTWHETFIDYMDVKLDERLHGETHEAKCPQFDETVIAKYKPWHFYMHFMENETTVYQLLDGRGIGPRFLGHLTEYGRVIGFLIERIPDARHAGPEDIDLCRETLSRLHALGLHHGDTNRHNFLISNGKAILIDFEFTKKCDDEDMLQQEMEGLPARLADPSHGGGRGSTEIFYGTYEEMMDPDCF</sequence>
<name>A0A319C9U9_9EURO</name>
<reference evidence="1 2" key="1">
    <citation type="submission" date="2016-12" db="EMBL/GenBank/DDBJ databases">
        <title>The genomes of Aspergillus section Nigri reveals drivers in fungal speciation.</title>
        <authorList>
            <consortium name="DOE Joint Genome Institute"/>
            <person name="Vesth T.C."/>
            <person name="Nybo J."/>
            <person name="Theobald S."/>
            <person name="Brandl J."/>
            <person name="Frisvad J.C."/>
            <person name="Nielsen K.F."/>
            <person name="Lyhne E.K."/>
            <person name="Kogle M.E."/>
            <person name="Kuo A."/>
            <person name="Riley R."/>
            <person name="Clum A."/>
            <person name="Nolan M."/>
            <person name="Lipzen A."/>
            <person name="Salamov A."/>
            <person name="Henrissat B."/>
            <person name="Wiebenga A."/>
            <person name="De Vries R.P."/>
            <person name="Grigoriev I.V."/>
            <person name="Mortensen U.H."/>
            <person name="Andersen M.R."/>
            <person name="Baker S.E."/>
        </authorList>
    </citation>
    <scope>NUCLEOTIDE SEQUENCE [LARGE SCALE GENOMIC DNA]</scope>
    <source>
        <strain evidence="1 2">CBS 121591</strain>
    </source>
</reference>
<dbReference type="GeneID" id="37142090"/>
<evidence type="ECO:0000313" key="2">
    <source>
        <dbReference type="Proteomes" id="UP000248340"/>
    </source>
</evidence>
<dbReference type="AlphaFoldDB" id="A0A319C9U9"/>
<dbReference type="SUPFAM" id="SSF56112">
    <property type="entry name" value="Protein kinase-like (PK-like)"/>
    <property type="match status" value="1"/>
</dbReference>
<dbReference type="Proteomes" id="UP000248340">
    <property type="component" value="Unassembled WGS sequence"/>
</dbReference>
<accession>A0A319C9U9</accession>
<gene>
    <name evidence="1" type="ORF">BO82DRAFT_402837</name>
</gene>
<dbReference type="OrthoDB" id="2687876at2759"/>